<dbReference type="SUPFAM" id="SSF46689">
    <property type="entry name" value="Homeodomain-like"/>
    <property type="match status" value="1"/>
</dbReference>
<dbReference type="AlphaFoldDB" id="A0A835INH3"/>
<dbReference type="InterPro" id="IPR015495">
    <property type="entry name" value="Myb_TF_plants"/>
</dbReference>
<protein>
    <submittedName>
        <fullName evidence="7">Uncharacterized protein</fullName>
    </submittedName>
</protein>
<feature type="domain" description="HTH myb-type" evidence="6">
    <location>
        <begin position="56"/>
        <end position="94"/>
    </location>
</feature>
<dbReference type="PANTHER" id="PTHR47994:SF5">
    <property type="entry name" value="F14D16.11-RELATED"/>
    <property type="match status" value="1"/>
</dbReference>
<dbReference type="Proteomes" id="UP000631114">
    <property type="component" value="Unassembled WGS sequence"/>
</dbReference>
<dbReference type="CDD" id="cd00167">
    <property type="entry name" value="SANT"/>
    <property type="match status" value="1"/>
</dbReference>
<gene>
    <name evidence="7" type="ORF">IFM89_030078</name>
</gene>
<evidence type="ECO:0000256" key="3">
    <source>
        <dbReference type="ARBA" id="ARBA00023125"/>
    </source>
</evidence>
<comment type="subcellular location">
    <subcellularLocation>
        <location evidence="1">Nucleus</location>
    </subcellularLocation>
</comment>
<evidence type="ECO:0000259" key="6">
    <source>
        <dbReference type="PROSITE" id="PS51294"/>
    </source>
</evidence>
<dbReference type="InterPro" id="IPR009057">
    <property type="entry name" value="Homeodomain-like_sf"/>
</dbReference>
<dbReference type="OrthoDB" id="1740416at2759"/>
<dbReference type="GO" id="GO:0003677">
    <property type="term" value="F:DNA binding"/>
    <property type="evidence" value="ECO:0007669"/>
    <property type="project" value="UniProtKB-KW"/>
</dbReference>
<keyword evidence="8" id="KW-1185">Reference proteome</keyword>
<accession>A0A835INH3</accession>
<evidence type="ECO:0000256" key="2">
    <source>
        <dbReference type="ARBA" id="ARBA00022737"/>
    </source>
</evidence>
<dbReference type="PROSITE" id="PS50090">
    <property type="entry name" value="MYB_LIKE"/>
    <property type="match status" value="1"/>
</dbReference>
<dbReference type="Gene3D" id="1.10.10.60">
    <property type="entry name" value="Homeodomain-like"/>
    <property type="match status" value="1"/>
</dbReference>
<evidence type="ECO:0000259" key="5">
    <source>
        <dbReference type="PROSITE" id="PS50090"/>
    </source>
</evidence>
<dbReference type="InterPro" id="IPR017930">
    <property type="entry name" value="Myb_dom"/>
</dbReference>
<comment type="caution">
    <text evidence="7">The sequence shown here is derived from an EMBL/GenBank/DDBJ whole genome shotgun (WGS) entry which is preliminary data.</text>
</comment>
<reference evidence="7 8" key="1">
    <citation type="submission" date="2020-10" db="EMBL/GenBank/DDBJ databases">
        <title>The Coptis chinensis genome and diversification of protoberbering-type alkaloids.</title>
        <authorList>
            <person name="Wang B."/>
            <person name="Shu S."/>
            <person name="Song C."/>
            <person name="Liu Y."/>
        </authorList>
    </citation>
    <scope>NUCLEOTIDE SEQUENCE [LARGE SCALE GENOMIC DNA]</scope>
    <source>
        <strain evidence="7">HL-2020</strain>
        <tissue evidence="7">Leaf</tissue>
    </source>
</reference>
<proteinExistence type="predicted"/>
<dbReference type="InterPro" id="IPR001005">
    <property type="entry name" value="SANT/Myb"/>
</dbReference>
<keyword evidence="2" id="KW-0677">Repeat</keyword>
<dbReference type="EMBL" id="JADFTS010000002">
    <property type="protein sequence ID" value="KAF9622220.1"/>
    <property type="molecule type" value="Genomic_DNA"/>
</dbReference>
<dbReference type="GO" id="GO:0005634">
    <property type="term" value="C:nucleus"/>
    <property type="evidence" value="ECO:0007669"/>
    <property type="project" value="UniProtKB-SubCell"/>
</dbReference>
<sequence>MKPVDLQRELGDEIQLAALAGLDTVIFGPDRSVMQILVKENISSIQRMRISKLKGILKRIVDELGGWASIASQLLGRTDNEIKNFWRTHLKKRLLGMGLTHTLSSPMGSNAVSSAFP</sequence>
<keyword evidence="4" id="KW-0539">Nucleus</keyword>
<evidence type="ECO:0000256" key="4">
    <source>
        <dbReference type="ARBA" id="ARBA00023242"/>
    </source>
</evidence>
<organism evidence="7 8">
    <name type="scientific">Coptis chinensis</name>
    <dbReference type="NCBI Taxonomy" id="261450"/>
    <lineage>
        <taxon>Eukaryota</taxon>
        <taxon>Viridiplantae</taxon>
        <taxon>Streptophyta</taxon>
        <taxon>Embryophyta</taxon>
        <taxon>Tracheophyta</taxon>
        <taxon>Spermatophyta</taxon>
        <taxon>Magnoliopsida</taxon>
        <taxon>Ranunculales</taxon>
        <taxon>Ranunculaceae</taxon>
        <taxon>Coptidoideae</taxon>
        <taxon>Coptis</taxon>
    </lineage>
</organism>
<evidence type="ECO:0000313" key="8">
    <source>
        <dbReference type="Proteomes" id="UP000631114"/>
    </source>
</evidence>
<dbReference type="PANTHER" id="PTHR47994">
    <property type="entry name" value="F14D16.11-RELATED"/>
    <property type="match status" value="1"/>
</dbReference>
<dbReference type="PROSITE" id="PS51294">
    <property type="entry name" value="HTH_MYB"/>
    <property type="match status" value="1"/>
</dbReference>
<feature type="domain" description="Myb-like" evidence="5">
    <location>
        <begin position="57"/>
        <end position="90"/>
    </location>
</feature>
<evidence type="ECO:0000256" key="1">
    <source>
        <dbReference type="ARBA" id="ARBA00004123"/>
    </source>
</evidence>
<name>A0A835INH3_9MAGN</name>
<dbReference type="Pfam" id="PF00249">
    <property type="entry name" value="Myb_DNA-binding"/>
    <property type="match status" value="1"/>
</dbReference>
<evidence type="ECO:0000313" key="7">
    <source>
        <dbReference type="EMBL" id="KAF9622220.1"/>
    </source>
</evidence>
<keyword evidence="3" id="KW-0238">DNA-binding</keyword>